<protein>
    <recommendedName>
        <fullName evidence="2">WH2 domain-containing protein</fullName>
    </recommendedName>
</protein>
<feature type="compositionally biased region" description="Low complexity" evidence="1">
    <location>
        <begin position="30"/>
        <end position="41"/>
    </location>
</feature>
<dbReference type="AlphaFoldDB" id="A0AAD9HDT0"/>
<feature type="region of interest" description="Disordered" evidence="1">
    <location>
        <begin position="440"/>
        <end position="465"/>
    </location>
</feature>
<feature type="compositionally biased region" description="Low complexity" evidence="1">
    <location>
        <begin position="324"/>
        <end position="344"/>
    </location>
</feature>
<sequence length="465" mass="45301">MPPPPPPPPPMPMMGGPPPPPPPPGGPPGAGALPARPPAGANRGALLSDITKGRALKKAVTNDRSAPIVGAPSGGSGGPPIGGAPPVPGVGGLPKSPSGLAPPVPGNRARSNSDQSGRDSTPAPTVDAAPQLAGLFAGGMPKLRKTRGAVDTGASADSSYLSDPENNVRSSSAPRPPTFGAPKPPGGAAPAPPGRPNLPPPNAAPALPPSIANLRKTTSDVPRPNSSASMKGPPPPIGKKPPPLPASRKPSTALSSHPPPLPGVSAPGAPPPPPPSAAPAPPPSAPSSAPPSAPPPPPGAAAPRAPVPSPPSRSPAPPPPPASNGPSPLAMQAALRAAGQASPSAAPPPPPSSAPLPPAAAAAHPSPTAPPARARAGSGLRSSMLDPSAFTLAPNGAKSPSPTRSNTTAGLHTGGGDGGQRYIVQDPRWRFQDEAMLPKPRDFVGGPRRYRAGRGSSVPLDLSAL</sequence>
<proteinExistence type="predicted"/>
<feature type="compositionally biased region" description="Polar residues" evidence="1">
    <location>
        <begin position="215"/>
        <end position="229"/>
    </location>
</feature>
<feature type="region of interest" description="Disordered" evidence="1">
    <location>
        <begin position="1"/>
        <end position="422"/>
    </location>
</feature>
<feature type="compositionally biased region" description="Pro residues" evidence="1">
    <location>
        <begin position="345"/>
        <end position="358"/>
    </location>
</feature>
<feature type="compositionally biased region" description="Polar residues" evidence="1">
    <location>
        <begin position="109"/>
        <end position="123"/>
    </location>
</feature>
<evidence type="ECO:0000313" key="3">
    <source>
        <dbReference type="EMBL" id="KAK2026214.1"/>
    </source>
</evidence>
<evidence type="ECO:0000256" key="1">
    <source>
        <dbReference type="SAM" id="MobiDB-lite"/>
    </source>
</evidence>
<dbReference type="Proteomes" id="UP001232148">
    <property type="component" value="Unassembled WGS sequence"/>
</dbReference>
<feature type="compositionally biased region" description="Pro residues" evidence="1">
    <location>
        <begin position="1"/>
        <end position="27"/>
    </location>
</feature>
<feature type="compositionally biased region" description="Pro residues" evidence="1">
    <location>
        <begin position="232"/>
        <end position="245"/>
    </location>
</feature>
<keyword evidence="4" id="KW-1185">Reference proteome</keyword>
<comment type="caution">
    <text evidence="3">The sequence shown here is derived from an EMBL/GenBank/DDBJ whole genome shotgun (WGS) entry which is preliminary data.</text>
</comment>
<dbReference type="PROSITE" id="PS51082">
    <property type="entry name" value="WH2"/>
    <property type="match status" value="1"/>
</dbReference>
<feature type="compositionally biased region" description="Pro residues" evidence="1">
    <location>
        <begin position="174"/>
        <end position="208"/>
    </location>
</feature>
<feature type="compositionally biased region" description="Polar residues" evidence="1">
    <location>
        <begin position="155"/>
        <end position="172"/>
    </location>
</feature>
<dbReference type="InterPro" id="IPR003124">
    <property type="entry name" value="WH2_dom"/>
</dbReference>
<evidence type="ECO:0000313" key="4">
    <source>
        <dbReference type="Proteomes" id="UP001232148"/>
    </source>
</evidence>
<name>A0AAD9HDT0_9PEZI</name>
<dbReference type="Pfam" id="PF02205">
    <property type="entry name" value="WH2"/>
    <property type="match status" value="1"/>
</dbReference>
<feature type="domain" description="WH2" evidence="2">
    <location>
        <begin position="42"/>
        <end position="59"/>
    </location>
</feature>
<feature type="compositionally biased region" description="Low complexity" evidence="1">
    <location>
        <begin position="359"/>
        <end position="383"/>
    </location>
</feature>
<dbReference type="EMBL" id="MU842919">
    <property type="protein sequence ID" value="KAK2026214.1"/>
    <property type="molecule type" value="Genomic_DNA"/>
</dbReference>
<evidence type="ECO:0000259" key="2">
    <source>
        <dbReference type="PROSITE" id="PS51082"/>
    </source>
</evidence>
<organism evidence="3 4">
    <name type="scientific">Colletotrichum zoysiae</name>
    <dbReference type="NCBI Taxonomy" id="1216348"/>
    <lineage>
        <taxon>Eukaryota</taxon>
        <taxon>Fungi</taxon>
        <taxon>Dikarya</taxon>
        <taxon>Ascomycota</taxon>
        <taxon>Pezizomycotina</taxon>
        <taxon>Sordariomycetes</taxon>
        <taxon>Hypocreomycetidae</taxon>
        <taxon>Glomerellales</taxon>
        <taxon>Glomerellaceae</taxon>
        <taxon>Colletotrichum</taxon>
        <taxon>Colletotrichum graminicola species complex</taxon>
    </lineage>
</organism>
<feature type="compositionally biased region" description="Pro residues" evidence="1">
    <location>
        <begin position="257"/>
        <end position="323"/>
    </location>
</feature>
<dbReference type="GO" id="GO:0003779">
    <property type="term" value="F:actin binding"/>
    <property type="evidence" value="ECO:0007669"/>
    <property type="project" value="InterPro"/>
</dbReference>
<accession>A0AAD9HDT0</accession>
<reference evidence="3" key="1">
    <citation type="submission" date="2021-06" db="EMBL/GenBank/DDBJ databases">
        <title>Comparative genomics, transcriptomics and evolutionary studies reveal genomic signatures of adaptation to plant cell wall in hemibiotrophic fungi.</title>
        <authorList>
            <consortium name="DOE Joint Genome Institute"/>
            <person name="Baroncelli R."/>
            <person name="Diaz J.F."/>
            <person name="Benocci T."/>
            <person name="Peng M."/>
            <person name="Battaglia E."/>
            <person name="Haridas S."/>
            <person name="Andreopoulos W."/>
            <person name="Labutti K."/>
            <person name="Pangilinan J."/>
            <person name="Floch G.L."/>
            <person name="Makela M.R."/>
            <person name="Henrissat B."/>
            <person name="Grigoriev I.V."/>
            <person name="Crouch J.A."/>
            <person name="De Vries R.P."/>
            <person name="Sukno S.A."/>
            <person name="Thon M.R."/>
        </authorList>
    </citation>
    <scope>NUCLEOTIDE SEQUENCE</scope>
    <source>
        <strain evidence="3">MAFF235873</strain>
    </source>
</reference>
<gene>
    <name evidence="3" type="ORF">LX32DRAFT_31126</name>
</gene>
<feature type="compositionally biased region" description="Gly residues" evidence="1">
    <location>
        <begin position="72"/>
        <end position="81"/>
    </location>
</feature>